<dbReference type="PANTHER" id="PTHR35205">
    <property type="entry name" value="NB-ARC AND TPR DOMAIN PROTEIN"/>
    <property type="match status" value="1"/>
</dbReference>
<dbReference type="Gene3D" id="3.40.50.300">
    <property type="entry name" value="P-loop containing nucleotide triphosphate hydrolases"/>
    <property type="match status" value="1"/>
</dbReference>
<comment type="caution">
    <text evidence="2">The sequence shown here is derived from an EMBL/GenBank/DDBJ whole genome shotgun (WGS) entry which is preliminary data.</text>
</comment>
<dbReference type="InterPro" id="IPR027417">
    <property type="entry name" value="P-loop_NTPase"/>
</dbReference>
<dbReference type="PANTHER" id="PTHR35205:SF1">
    <property type="entry name" value="ZU5 DOMAIN-CONTAINING PROTEIN"/>
    <property type="match status" value="1"/>
</dbReference>
<dbReference type="OrthoDB" id="20872at2759"/>
<feature type="domain" description="NB-ARC" evidence="1">
    <location>
        <begin position="195"/>
        <end position="361"/>
    </location>
</feature>
<gene>
    <name evidence="2" type="ORF">FALBO_2581</name>
</gene>
<dbReference type="InterPro" id="IPR002182">
    <property type="entry name" value="NB-ARC"/>
</dbReference>
<dbReference type="AlphaFoldDB" id="A0A8H4LJH8"/>
<protein>
    <submittedName>
        <fullName evidence="2">Kinesin light chain</fullName>
    </submittedName>
</protein>
<proteinExistence type="predicted"/>
<name>A0A8H4LJH8_9HYPO</name>
<dbReference type="SUPFAM" id="SSF52540">
    <property type="entry name" value="P-loop containing nucleoside triphosphate hydrolases"/>
    <property type="match status" value="1"/>
</dbReference>
<dbReference type="Proteomes" id="UP000554235">
    <property type="component" value="Unassembled WGS sequence"/>
</dbReference>
<evidence type="ECO:0000313" key="3">
    <source>
        <dbReference type="Proteomes" id="UP000554235"/>
    </source>
</evidence>
<sequence>MAEAVGLAASIIAIVELSAKVGSLCLKYSSGVRNATRDIAILQNAVKDLGMTFQGAQRLLEQSDSQELSTSQELRQSLVECQTELEQLKERLAPGTTRKAMSRFGFRALKWPFDSKDIQEIVTRLERHQRNIASALQIDQTTLLLHIKQGVENLSLQPDEDSKPNRKPCFMVPFEHDPDFVNRTDIMTWLQDQYGGPNSRMALVGMGGFGKSQLAIQFAHHIRETSPETSVFWVHASSESRFKEAYRSIANILRIPRRDDPSTDILALVRDWLQSDEVGPWFMILDNADDVNLFYAVADEGSSGSRSQRLLAPFLPKRHKGTMLVTSRSLSAAGKLTGNHKAIHKISTMNEAQAIQLFRNKIEGDFDESLAAALLHALGYIPLAITQAAAYINHRAPRVSLSRYLEDFQKSDRKKGSLLNSDAGDLRRDETVANSIVITWQVTFEQIRRDNPSAADLLSFMSFFNAQGIPEFVLHDYQNEIKDK</sequence>
<organism evidence="2 3">
    <name type="scientific">Fusarium albosuccineum</name>
    <dbReference type="NCBI Taxonomy" id="1237068"/>
    <lineage>
        <taxon>Eukaryota</taxon>
        <taxon>Fungi</taxon>
        <taxon>Dikarya</taxon>
        <taxon>Ascomycota</taxon>
        <taxon>Pezizomycotina</taxon>
        <taxon>Sordariomycetes</taxon>
        <taxon>Hypocreomycetidae</taxon>
        <taxon>Hypocreales</taxon>
        <taxon>Nectriaceae</taxon>
        <taxon>Fusarium</taxon>
        <taxon>Fusarium decemcellulare species complex</taxon>
    </lineage>
</organism>
<accession>A0A8H4LJH8</accession>
<dbReference type="GO" id="GO:0043531">
    <property type="term" value="F:ADP binding"/>
    <property type="evidence" value="ECO:0007669"/>
    <property type="project" value="InterPro"/>
</dbReference>
<reference evidence="2 3" key="1">
    <citation type="submission" date="2020-01" db="EMBL/GenBank/DDBJ databases">
        <title>Identification and distribution of gene clusters putatively required for synthesis of sphingolipid metabolism inhibitors in phylogenetically diverse species of the filamentous fungus Fusarium.</title>
        <authorList>
            <person name="Kim H.-S."/>
            <person name="Busman M."/>
            <person name="Brown D.W."/>
            <person name="Divon H."/>
            <person name="Uhlig S."/>
            <person name="Proctor R.H."/>
        </authorList>
    </citation>
    <scope>NUCLEOTIDE SEQUENCE [LARGE SCALE GENOMIC DNA]</scope>
    <source>
        <strain evidence="2 3">NRRL 20459</strain>
    </source>
</reference>
<dbReference type="EMBL" id="JAADYS010000328">
    <property type="protein sequence ID" value="KAF4470527.1"/>
    <property type="molecule type" value="Genomic_DNA"/>
</dbReference>
<evidence type="ECO:0000259" key="1">
    <source>
        <dbReference type="Pfam" id="PF00931"/>
    </source>
</evidence>
<evidence type="ECO:0000313" key="2">
    <source>
        <dbReference type="EMBL" id="KAF4470527.1"/>
    </source>
</evidence>
<keyword evidence="3" id="KW-1185">Reference proteome</keyword>
<dbReference type="Pfam" id="PF00931">
    <property type="entry name" value="NB-ARC"/>
    <property type="match status" value="1"/>
</dbReference>